<evidence type="ECO:0000259" key="3">
    <source>
        <dbReference type="PROSITE" id="PS50943"/>
    </source>
</evidence>
<feature type="domain" description="HTH cro/C1-type" evidence="3">
    <location>
        <begin position="7"/>
        <end position="63"/>
    </location>
</feature>
<dbReference type="PANTHER" id="PTHR46558">
    <property type="entry name" value="TRACRIPTIONAL REGULATORY PROTEIN-RELATED-RELATED"/>
    <property type="match status" value="1"/>
</dbReference>
<gene>
    <name evidence="4" type="ORF">DX927_09230</name>
</gene>
<dbReference type="InterPro" id="IPR001387">
    <property type="entry name" value="Cro/C1-type_HTH"/>
</dbReference>
<protein>
    <submittedName>
        <fullName evidence="4">XRE family transcriptional regulator</fullName>
    </submittedName>
</protein>
<dbReference type="RefSeq" id="WP_150149829.1">
    <property type="nucleotide sequence ID" value="NZ_QSND01000002.1"/>
</dbReference>
<proteinExistence type="predicted"/>
<name>A0A5M8RUH0_9BACI</name>
<evidence type="ECO:0000256" key="2">
    <source>
        <dbReference type="SAM" id="MobiDB-lite"/>
    </source>
</evidence>
<dbReference type="Proteomes" id="UP000324326">
    <property type="component" value="Unassembled WGS sequence"/>
</dbReference>
<dbReference type="InterPro" id="IPR010982">
    <property type="entry name" value="Lambda_DNA-bd_dom_sf"/>
</dbReference>
<feature type="compositionally biased region" description="Basic and acidic residues" evidence="2">
    <location>
        <begin position="119"/>
        <end position="135"/>
    </location>
</feature>
<dbReference type="Pfam" id="PF01381">
    <property type="entry name" value="HTH_3"/>
    <property type="match status" value="1"/>
</dbReference>
<dbReference type="PANTHER" id="PTHR46558:SF11">
    <property type="entry name" value="HTH-TYPE TRANSCRIPTIONAL REGULATOR XRE"/>
    <property type="match status" value="1"/>
</dbReference>
<dbReference type="SUPFAM" id="SSF47413">
    <property type="entry name" value="lambda repressor-like DNA-binding domains"/>
    <property type="match status" value="1"/>
</dbReference>
<dbReference type="AlphaFoldDB" id="A0A5M8RUH0"/>
<evidence type="ECO:0000313" key="5">
    <source>
        <dbReference type="Proteomes" id="UP000324326"/>
    </source>
</evidence>
<dbReference type="GO" id="GO:0003677">
    <property type="term" value="F:DNA binding"/>
    <property type="evidence" value="ECO:0007669"/>
    <property type="project" value="UniProtKB-KW"/>
</dbReference>
<dbReference type="CDD" id="cd00093">
    <property type="entry name" value="HTH_XRE"/>
    <property type="match status" value="1"/>
</dbReference>
<organism evidence="4 5">
    <name type="scientific">Bacillus swezeyi</name>
    <dbReference type="NCBI Taxonomy" id="1925020"/>
    <lineage>
        <taxon>Bacteria</taxon>
        <taxon>Bacillati</taxon>
        <taxon>Bacillota</taxon>
        <taxon>Bacilli</taxon>
        <taxon>Bacillales</taxon>
        <taxon>Bacillaceae</taxon>
        <taxon>Bacillus</taxon>
    </lineage>
</organism>
<dbReference type="SMART" id="SM00530">
    <property type="entry name" value="HTH_XRE"/>
    <property type="match status" value="1"/>
</dbReference>
<dbReference type="Gene3D" id="1.10.260.40">
    <property type="entry name" value="lambda repressor-like DNA-binding domains"/>
    <property type="match status" value="1"/>
</dbReference>
<dbReference type="EMBL" id="QSND01000002">
    <property type="protein sequence ID" value="KAA6451000.1"/>
    <property type="molecule type" value="Genomic_DNA"/>
</dbReference>
<accession>A0A5M8RUH0</accession>
<dbReference type="PROSITE" id="PS50943">
    <property type="entry name" value="HTH_CROC1"/>
    <property type="match status" value="1"/>
</dbReference>
<sequence length="135" mass="15592">MTLGERLKYLRSKHRPRLSQQALSDKLGLNRATYARYETGDNEPDYETLIKIADYYDVSLDYLVRGEDKETQEKIFIDEAKRLLDSKEAVITPLHGEVTDEMLSAALEMIAEQLKNRRQPGDVKSGKYPPKKDEE</sequence>
<evidence type="ECO:0000313" key="4">
    <source>
        <dbReference type="EMBL" id="KAA6451000.1"/>
    </source>
</evidence>
<reference evidence="4 5" key="1">
    <citation type="submission" date="2018-08" db="EMBL/GenBank/DDBJ databases">
        <title>Bacillus phenotypic plasticity.</title>
        <authorList>
            <person name="Hurtado E."/>
        </authorList>
    </citation>
    <scope>NUCLEOTIDE SEQUENCE [LARGE SCALE GENOMIC DNA]</scope>
    <source>
        <strain evidence="4 5">427</strain>
    </source>
</reference>
<keyword evidence="1" id="KW-0238">DNA-binding</keyword>
<feature type="region of interest" description="Disordered" evidence="2">
    <location>
        <begin position="114"/>
        <end position="135"/>
    </location>
</feature>
<evidence type="ECO:0000256" key="1">
    <source>
        <dbReference type="ARBA" id="ARBA00023125"/>
    </source>
</evidence>
<comment type="caution">
    <text evidence="4">The sequence shown here is derived from an EMBL/GenBank/DDBJ whole genome shotgun (WGS) entry which is preliminary data.</text>
</comment>